<evidence type="ECO:0000313" key="2">
    <source>
        <dbReference type="Proteomes" id="UP000184444"/>
    </source>
</evidence>
<protein>
    <submittedName>
        <fullName evidence="1">Transferase hexapeptide (Six repeat-containing protein)</fullName>
    </submittedName>
</protein>
<dbReference type="InterPro" id="IPR050484">
    <property type="entry name" value="Transf_Hexapept/Carb_Anhydrase"/>
</dbReference>
<dbReference type="PANTHER" id="PTHR13061">
    <property type="entry name" value="DYNACTIN SUBUNIT P25"/>
    <property type="match status" value="1"/>
</dbReference>
<sequence>MMHGYVDMDTVVEEGGHVGHGAILHSCVVGRDTLVGMNAVVMDGAVLGPDRIVAANSFVRAGFRGAPRQLLAGTPAAVRREVTEEEIAWMALNTREYQELASRSHRGLRPAQPLAAAEGDRPRLRGATEVVAIHAAARG</sequence>
<dbReference type="GO" id="GO:0016740">
    <property type="term" value="F:transferase activity"/>
    <property type="evidence" value="ECO:0007669"/>
    <property type="project" value="UniProtKB-KW"/>
</dbReference>
<dbReference type="PANTHER" id="PTHR13061:SF29">
    <property type="entry name" value="GAMMA CARBONIC ANHYDRASE-LIKE 1, MITOCHONDRIAL-RELATED"/>
    <property type="match status" value="1"/>
</dbReference>
<gene>
    <name evidence="1" type="ORF">SAMN05444389_10115</name>
</gene>
<dbReference type="Gene3D" id="2.160.10.10">
    <property type="entry name" value="Hexapeptide repeat proteins"/>
    <property type="match status" value="1"/>
</dbReference>
<reference evidence="2" key="1">
    <citation type="submission" date="2016-11" db="EMBL/GenBank/DDBJ databases">
        <authorList>
            <person name="Varghese N."/>
            <person name="Submissions S."/>
        </authorList>
    </citation>
    <scope>NUCLEOTIDE SEQUENCE [LARGE SCALE GENOMIC DNA]</scope>
    <source>
        <strain evidence="2">DSM 6637</strain>
    </source>
</reference>
<dbReference type="InterPro" id="IPR011004">
    <property type="entry name" value="Trimer_LpxA-like_sf"/>
</dbReference>
<organism evidence="1 2">
    <name type="scientific">Paracoccus solventivorans</name>
    <dbReference type="NCBI Taxonomy" id="53463"/>
    <lineage>
        <taxon>Bacteria</taxon>
        <taxon>Pseudomonadati</taxon>
        <taxon>Pseudomonadota</taxon>
        <taxon>Alphaproteobacteria</taxon>
        <taxon>Rhodobacterales</taxon>
        <taxon>Paracoccaceae</taxon>
        <taxon>Paracoccus</taxon>
    </lineage>
</organism>
<name>A0A1M7CXB3_9RHOB</name>
<dbReference type="RefSeq" id="WP_200796383.1">
    <property type="nucleotide sequence ID" value="NZ_FRCK01000001.1"/>
</dbReference>
<accession>A0A1M7CXB3</accession>
<dbReference type="STRING" id="53463.SAMN05444389_10115"/>
<evidence type="ECO:0000313" key="1">
    <source>
        <dbReference type="EMBL" id="SHL71856.1"/>
    </source>
</evidence>
<dbReference type="AlphaFoldDB" id="A0A1M7CXB3"/>
<proteinExistence type="predicted"/>
<dbReference type="EMBL" id="FRCK01000001">
    <property type="protein sequence ID" value="SHL71856.1"/>
    <property type="molecule type" value="Genomic_DNA"/>
</dbReference>
<dbReference type="SUPFAM" id="SSF51161">
    <property type="entry name" value="Trimeric LpxA-like enzymes"/>
    <property type="match status" value="1"/>
</dbReference>
<dbReference type="Proteomes" id="UP000184444">
    <property type="component" value="Unassembled WGS sequence"/>
</dbReference>
<keyword evidence="2" id="KW-1185">Reference proteome</keyword>
<keyword evidence="1" id="KW-0808">Transferase</keyword>